<evidence type="ECO:0000313" key="12">
    <source>
        <dbReference type="Proteomes" id="UP000218811"/>
    </source>
</evidence>
<keyword evidence="7" id="KW-0539">Nucleus</keyword>
<dbReference type="Pfam" id="PF23869">
    <property type="entry name" value="Beta-prop_WDR75_1st"/>
    <property type="match status" value="1"/>
</dbReference>
<evidence type="ECO:0000256" key="2">
    <source>
        <dbReference type="ARBA" id="ARBA00022517"/>
    </source>
</evidence>
<proteinExistence type="predicted"/>
<protein>
    <submittedName>
        <fullName evidence="11">WD40 repeat-like protein</fullName>
    </submittedName>
</protein>
<dbReference type="InterPro" id="IPR015943">
    <property type="entry name" value="WD40/YVTN_repeat-like_dom_sf"/>
</dbReference>
<accession>A0A2H3JB94</accession>
<comment type="subcellular location">
    <subcellularLocation>
        <location evidence="1">Nucleus</location>
        <location evidence="1">Nucleolus</location>
    </subcellularLocation>
</comment>
<feature type="region of interest" description="Disordered" evidence="9">
    <location>
        <begin position="868"/>
        <end position="900"/>
    </location>
</feature>
<evidence type="ECO:0000256" key="4">
    <source>
        <dbReference type="ARBA" id="ARBA00022574"/>
    </source>
</evidence>
<evidence type="ECO:0000256" key="6">
    <source>
        <dbReference type="ARBA" id="ARBA00023163"/>
    </source>
</evidence>
<keyword evidence="4 8" id="KW-0853">WD repeat</keyword>
<dbReference type="STRING" id="742152.A0A2H3JB94"/>
<dbReference type="InterPro" id="IPR001680">
    <property type="entry name" value="WD40_rpt"/>
</dbReference>
<feature type="repeat" description="WD" evidence="8">
    <location>
        <begin position="332"/>
        <end position="373"/>
    </location>
</feature>
<evidence type="ECO:0000256" key="8">
    <source>
        <dbReference type="PROSITE-ProRule" id="PRU00221"/>
    </source>
</evidence>
<evidence type="ECO:0000256" key="7">
    <source>
        <dbReference type="ARBA" id="ARBA00023242"/>
    </source>
</evidence>
<dbReference type="OrthoDB" id="4096at2759"/>
<evidence type="ECO:0000256" key="1">
    <source>
        <dbReference type="ARBA" id="ARBA00004604"/>
    </source>
</evidence>
<dbReference type="SUPFAM" id="SSF82171">
    <property type="entry name" value="DPP6 N-terminal domain-like"/>
    <property type="match status" value="1"/>
</dbReference>
<sequence length="1005" mass="108627">MPVPVTEARPPTASPAKQRVAQATHDVSTPNAPKSAGKTRKPTVRARVEVGEECLAGTSKAANGEPWSWKSLTESSANKAPPVFTRDGRCVIYFFSVVGASVKIYSAGTGQVVSTLEDHVPDFGRSSGSSHAVTSVILSPHNPFQLITGSLDGHIRIWDFLDAELLQTIDVTLPVSLVAAHENFKDHVFVAVARPTKQKTKKAKIDKAENNFEVLRVSLKPTDATAGSPVQVPSDVRVVGKTRATTGLGLSPSGAWLVATGGHKAYVCSTSDLKAGFTKFVSPSPLTCLAFHPSEEYFATGDGVGCIRLWYCLNAGLPQNNGAERKAQTTTLHWHSHAVSSIAFTGNGAYLLSGGEEAVLVIWQLHSGKKEFVPRVGAPISHVALSKASDGQEEYLLALADATFVFIPSGTLKISKSIARVKLDPAISHDRPSTSSSIPLAVHSTTSTLILPSSHPSSLQVFQPSSSKLIAELEVSPSNRVSRKDEKPLEPSRVERVIVADSGDWMITIDHREQDDVAHAETYMKIWWWDHKAEFWILNTRIDRPHGHQNVTDAAFRPGKRPADQLMVVTTGEDGNIKTWRLRSVRNKLGQSEAEFWVARSTQRFRSGIPRHIAWSADGSLFAISVGIHVVLYEALSNALYQVLTSPDCSQVSSAHFVGPSGRYITVAGSVDLMLWDLLTKSMQWHYRSSSVLDQVIVNPKEEIFALLERAPTLSTDLSSTKVLLFNPSSPTPSATRTLPFRLRCAIGHPSLGTLSSETSSFTLVGVTDAWNVVVFGDDVRLPHEEGSTAQGLDGVENSRKQTLFQDIFGKSAFAELDQPSASSAISLAQPWRGKEIGEIFDAPAYLMPPLGSLFDSLVDGFLTARSAAEAPDDDEQEDEQEDDIEMADASDVPIATTQTSTMDRAVDQREMDIFVDLFKKHAVSGSTSKQSPVQANGLPNGVPKVNGVRTPRINGVSHTPVKENGPVKGAKAQPPLTSVSRESSHAEESTPAVVVGKKRKKSLG</sequence>
<dbReference type="GO" id="GO:0045943">
    <property type="term" value="P:positive regulation of transcription by RNA polymerase I"/>
    <property type="evidence" value="ECO:0007669"/>
    <property type="project" value="InterPro"/>
</dbReference>
<dbReference type="PROSITE" id="PS50294">
    <property type="entry name" value="WD_REPEATS_REGION"/>
    <property type="match status" value="2"/>
</dbReference>
<dbReference type="PROSITE" id="PS50082">
    <property type="entry name" value="WD_REPEATS_2"/>
    <property type="match status" value="2"/>
</dbReference>
<evidence type="ECO:0000259" key="10">
    <source>
        <dbReference type="Pfam" id="PF23769"/>
    </source>
</evidence>
<dbReference type="Pfam" id="PF23769">
    <property type="entry name" value="Beta-prop_WDR75_2nd"/>
    <property type="match status" value="1"/>
</dbReference>
<dbReference type="AlphaFoldDB" id="A0A2H3JB94"/>
<dbReference type="InterPro" id="IPR053826">
    <property type="entry name" value="WDR75"/>
</dbReference>
<dbReference type="Gene3D" id="2.130.10.10">
    <property type="entry name" value="YVTN repeat-like/Quinoprotein amine dehydrogenase"/>
    <property type="match status" value="3"/>
</dbReference>
<keyword evidence="6" id="KW-0804">Transcription</keyword>
<evidence type="ECO:0000256" key="3">
    <source>
        <dbReference type="ARBA" id="ARBA00022552"/>
    </source>
</evidence>
<dbReference type="GO" id="GO:0032040">
    <property type="term" value="C:small-subunit processome"/>
    <property type="evidence" value="ECO:0007669"/>
    <property type="project" value="InterPro"/>
</dbReference>
<keyword evidence="5" id="KW-0677">Repeat</keyword>
<dbReference type="PANTHER" id="PTHR44215:SF1">
    <property type="entry name" value="WD REPEAT-CONTAINING PROTEIN 75"/>
    <property type="match status" value="1"/>
</dbReference>
<name>A0A2H3JB94_WOLCO</name>
<feature type="region of interest" description="Disordered" evidence="9">
    <location>
        <begin position="1"/>
        <end position="45"/>
    </location>
</feature>
<evidence type="ECO:0000256" key="9">
    <source>
        <dbReference type="SAM" id="MobiDB-lite"/>
    </source>
</evidence>
<dbReference type="SMART" id="SM00320">
    <property type="entry name" value="WD40"/>
    <property type="match status" value="4"/>
</dbReference>
<organism evidence="11 12">
    <name type="scientific">Wolfiporia cocos (strain MD-104)</name>
    <name type="common">Brown rot fungus</name>
    <dbReference type="NCBI Taxonomy" id="742152"/>
    <lineage>
        <taxon>Eukaryota</taxon>
        <taxon>Fungi</taxon>
        <taxon>Dikarya</taxon>
        <taxon>Basidiomycota</taxon>
        <taxon>Agaricomycotina</taxon>
        <taxon>Agaricomycetes</taxon>
        <taxon>Polyporales</taxon>
        <taxon>Phaeolaceae</taxon>
        <taxon>Wolfiporia</taxon>
    </lineage>
</organism>
<keyword evidence="2" id="KW-0690">Ribosome biogenesis</keyword>
<dbReference type="GO" id="GO:2000234">
    <property type="term" value="P:positive regulation of rRNA processing"/>
    <property type="evidence" value="ECO:0007669"/>
    <property type="project" value="TreeGrafter"/>
</dbReference>
<keyword evidence="12" id="KW-1185">Reference proteome</keyword>
<evidence type="ECO:0000256" key="5">
    <source>
        <dbReference type="ARBA" id="ARBA00022737"/>
    </source>
</evidence>
<evidence type="ECO:0000313" key="11">
    <source>
        <dbReference type="EMBL" id="PCH33944.1"/>
    </source>
</evidence>
<reference evidence="11 12" key="1">
    <citation type="journal article" date="2012" name="Science">
        <title>The Paleozoic origin of enzymatic lignin decomposition reconstructed from 31 fungal genomes.</title>
        <authorList>
            <person name="Floudas D."/>
            <person name="Binder M."/>
            <person name="Riley R."/>
            <person name="Barry K."/>
            <person name="Blanchette R.A."/>
            <person name="Henrissat B."/>
            <person name="Martinez A.T."/>
            <person name="Otillar R."/>
            <person name="Spatafora J.W."/>
            <person name="Yadav J.S."/>
            <person name="Aerts A."/>
            <person name="Benoit I."/>
            <person name="Boyd A."/>
            <person name="Carlson A."/>
            <person name="Copeland A."/>
            <person name="Coutinho P.M."/>
            <person name="de Vries R.P."/>
            <person name="Ferreira P."/>
            <person name="Findley K."/>
            <person name="Foster B."/>
            <person name="Gaskell J."/>
            <person name="Glotzer D."/>
            <person name="Gorecki P."/>
            <person name="Heitman J."/>
            <person name="Hesse C."/>
            <person name="Hori C."/>
            <person name="Igarashi K."/>
            <person name="Jurgens J.A."/>
            <person name="Kallen N."/>
            <person name="Kersten P."/>
            <person name="Kohler A."/>
            <person name="Kuees U."/>
            <person name="Kumar T.K.A."/>
            <person name="Kuo A."/>
            <person name="LaButti K."/>
            <person name="Larrondo L.F."/>
            <person name="Lindquist E."/>
            <person name="Ling A."/>
            <person name="Lombard V."/>
            <person name="Lucas S."/>
            <person name="Lundell T."/>
            <person name="Martin R."/>
            <person name="McLaughlin D.J."/>
            <person name="Morgenstern I."/>
            <person name="Morin E."/>
            <person name="Murat C."/>
            <person name="Nagy L.G."/>
            <person name="Nolan M."/>
            <person name="Ohm R.A."/>
            <person name="Patyshakuliyeva A."/>
            <person name="Rokas A."/>
            <person name="Ruiz-Duenas F.J."/>
            <person name="Sabat G."/>
            <person name="Salamov A."/>
            <person name="Samejima M."/>
            <person name="Schmutz J."/>
            <person name="Slot J.C."/>
            <person name="St John F."/>
            <person name="Stenlid J."/>
            <person name="Sun H."/>
            <person name="Sun S."/>
            <person name="Syed K."/>
            <person name="Tsang A."/>
            <person name="Wiebenga A."/>
            <person name="Young D."/>
            <person name="Pisabarro A."/>
            <person name="Eastwood D.C."/>
            <person name="Martin F."/>
            <person name="Cullen D."/>
            <person name="Grigoriev I.V."/>
            <person name="Hibbett D.S."/>
        </authorList>
    </citation>
    <scope>NUCLEOTIDE SEQUENCE [LARGE SCALE GENOMIC DNA]</scope>
    <source>
        <strain evidence="11 12">MD-104</strain>
    </source>
</reference>
<dbReference type="OMA" id="WILNTRI"/>
<dbReference type="InterPro" id="IPR057644">
    <property type="entry name" value="Beta-prop_WDR75_2nd"/>
</dbReference>
<dbReference type="PANTHER" id="PTHR44215">
    <property type="entry name" value="WD REPEAT-CONTAINING PROTEIN 75"/>
    <property type="match status" value="1"/>
</dbReference>
<keyword evidence="3" id="KW-0698">rRNA processing</keyword>
<dbReference type="Proteomes" id="UP000218811">
    <property type="component" value="Unassembled WGS sequence"/>
</dbReference>
<feature type="region of interest" description="Disordered" evidence="9">
    <location>
        <begin position="927"/>
        <end position="1005"/>
    </location>
</feature>
<dbReference type="SUPFAM" id="SSF50998">
    <property type="entry name" value="Quinoprotein alcohol dehydrogenase-like"/>
    <property type="match status" value="1"/>
</dbReference>
<dbReference type="InterPro" id="IPR011047">
    <property type="entry name" value="Quinoprotein_ADH-like_sf"/>
</dbReference>
<feature type="repeat" description="WD" evidence="8">
    <location>
        <begin position="126"/>
        <end position="168"/>
    </location>
</feature>
<dbReference type="EMBL" id="KB467831">
    <property type="protein sequence ID" value="PCH33944.1"/>
    <property type="molecule type" value="Genomic_DNA"/>
</dbReference>
<dbReference type="GO" id="GO:0003723">
    <property type="term" value="F:RNA binding"/>
    <property type="evidence" value="ECO:0007669"/>
    <property type="project" value="InterPro"/>
</dbReference>
<feature type="compositionally biased region" description="Acidic residues" evidence="9">
    <location>
        <begin position="871"/>
        <end position="889"/>
    </location>
</feature>
<dbReference type="GO" id="GO:0006364">
    <property type="term" value="P:rRNA processing"/>
    <property type="evidence" value="ECO:0007669"/>
    <property type="project" value="UniProtKB-KW"/>
</dbReference>
<feature type="domain" description="WD repeat-containing protein 75 second beta-propeller" evidence="10">
    <location>
        <begin position="441"/>
        <end position="736"/>
    </location>
</feature>
<gene>
    <name evidence="11" type="ORF">WOLCODRAFT_94519</name>
</gene>